<proteinExistence type="predicted"/>
<gene>
    <name evidence="2" type="ORF">C8F04DRAFT_1203230</name>
</gene>
<comment type="caution">
    <text evidence="2">The sequence shown here is derived from an EMBL/GenBank/DDBJ whole genome shotgun (WGS) entry which is preliminary data.</text>
</comment>
<protein>
    <submittedName>
        <fullName evidence="2">Uncharacterized protein</fullName>
    </submittedName>
</protein>
<sequence>MLWCLKGLLSARHVSNEGKKGDENVQISTHNVVAGDAEDKLAQWQPDESTKLVSALGDQHLKQQSHFAGFLKSNACSVPAPTHLLRSSHSLVGEAAVHQTFDKFIVALYNAKQCRKNATIPRKTVTTWQRDNFRRKSDNAGTRSANISGTRIDGEPDLIWVNNAETPKNTGLHGRGEGGDHGRGEGRSCATVIAGSTDAVTSSMALTGVGKGGVVGVQMQGTGADARSSGKGIAVAQMQGIQAEVALCNARMQRAWVKAAMQDPRPKASLCSTWQAQATAAGMQRARGKHCGVVVARFGSVSSSGHISLNAELEPGVRFSQCPNPEPEPAFRFGSAFERVRTYWMFLRAHLLNCI</sequence>
<feature type="compositionally biased region" description="Basic and acidic residues" evidence="1">
    <location>
        <begin position="174"/>
        <end position="185"/>
    </location>
</feature>
<feature type="region of interest" description="Disordered" evidence="1">
    <location>
        <begin position="165"/>
        <end position="185"/>
    </location>
</feature>
<accession>A0AAD6WLZ2</accession>
<keyword evidence="3" id="KW-1185">Reference proteome</keyword>
<name>A0AAD6WLZ2_9AGAR</name>
<reference evidence="2" key="1">
    <citation type="submission" date="2023-03" db="EMBL/GenBank/DDBJ databases">
        <title>Massive genome expansion in bonnet fungi (Mycena s.s.) driven by repeated elements and novel gene families across ecological guilds.</title>
        <authorList>
            <consortium name="Lawrence Berkeley National Laboratory"/>
            <person name="Harder C.B."/>
            <person name="Miyauchi S."/>
            <person name="Viragh M."/>
            <person name="Kuo A."/>
            <person name="Thoen E."/>
            <person name="Andreopoulos B."/>
            <person name="Lu D."/>
            <person name="Skrede I."/>
            <person name="Drula E."/>
            <person name="Henrissat B."/>
            <person name="Morin E."/>
            <person name="Kohler A."/>
            <person name="Barry K."/>
            <person name="LaButti K."/>
            <person name="Morin E."/>
            <person name="Salamov A."/>
            <person name="Lipzen A."/>
            <person name="Mereny Z."/>
            <person name="Hegedus B."/>
            <person name="Baldrian P."/>
            <person name="Stursova M."/>
            <person name="Weitz H."/>
            <person name="Taylor A."/>
            <person name="Grigoriev I.V."/>
            <person name="Nagy L.G."/>
            <person name="Martin F."/>
            <person name="Kauserud H."/>
        </authorList>
    </citation>
    <scope>NUCLEOTIDE SEQUENCE</scope>
    <source>
        <strain evidence="2">CBHHK200</strain>
    </source>
</reference>
<dbReference type="AlphaFoldDB" id="A0AAD6WLZ2"/>
<dbReference type="EMBL" id="JARJCM010000588">
    <property type="protein sequence ID" value="KAJ7016116.1"/>
    <property type="molecule type" value="Genomic_DNA"/>
</dbReference>
<organism evidence="2 3">
    <name type="scientific">Mycena alexandri</name>
    <dbReference type="NCBI Taxonomy" id="1745969"/>
    <lineage>
        <taxon>Eukaryota</taxon>
        <taxon>Fungi</taxon>
        <taxon>Dikarya</taxon>
        <taxon>Basidiomycota</taxon>
        <taxon>Agaricomycotina</taxon>
        <taxon>Agaricomycetes</taxon>
        <taxon>Agaricomycetidae</taxon>
        <taxon>Agaricales</taxon>
        <taxon>Marasmiineae</taxon>
        <taxon>Mycenaceae</taxon>
        <taxon>Mycena</taxon>
    </lineage>
</organism>
<evidence type="ECO:0000313" key="3">
    <source>
        <dbReference type="Proteomes" id="UP001218188"/>
    </source>
</evidence>
<evidence type="ECO:0000313" key="2">
    <source>
        <dbReference type="EMBL" id="KAJ7016116.1"/>
    </source>
</evidence>
<evidence type="ECO:0000256" key="1">
    <source>
        <dbReference type="SAM" id="MobiDB-lite"/>
    </source>
</evidence>
<dbReference type="Proteomes" id="UP001218188">
    <property type="component" value="Unassembled WGS sequence"/>
</dbReference>